<gene>
    <name evidence="1" type="ORF">BECKFW1821A_GA0114235_111118</name>
</gene>
<reference evidence="1" key="1">
    <citation type="submission" date="2019-02" db="EMBL/GenBank/DDBJ databases">
        <authorList>
            <person name="Gruber-Vodicka R. H."/>
            <person name="Seah K. B. B."/>
        </authorList>
    </citation>
    <scope>NUCLEOTIDE SEQUENCE</scope>
    <source>
        <strain evidence="1">BECK_BZ15</strain>
    </source>
</reference>
<evidence type="ECO:0000313" key="1">
    <source>
        <dbReference type="EMBL" id="VFJ61157.1"/>
    </source>
</evidence>
<name>A0A450T3N4_9GAMM</name>
<protein>
    <submittedName>
        <fullName evidence="1">Uncharacterized protein</fullName>
    </submittedName>
</protein>
<dbReference type="AlphaFoldDB" id="A0A450T3N4"/>
<dbReference type="EMBL" id="CAADEW010000111">
    <property type="protein sequence ID" value="VFJ61157.1"/>
    <property type="molecule type" value="Genomic_DNA"/>
</dbReference>
<proteinExistence type="predicted"/>
<organism evidence="1">
    <name type="scientific">Candidatus Kentrum sp. FW</name>
    <dbReference type="NCBI Taxonomy" id="2126338"/>
    <lineage>
        <taxon>Bacteria</taxon>
        <taxon>Pseudomonadati</taxon>
        <taxon>Pseudomonadota</taxon>
        <taxon>Gammaproteobacteria</taxon>
        <taxon>Candidatus Kentrum</taxon>
    </lineage>
</organism>
<sequence length="34" mass="3797">MPYQNIGASLTPDEVQAIEATFRMSSQEYPFSST</sequence>
<accession>A0A450T3N4</accession>